<dbReference type="GO" id="GO:0015920">
    <property type="term" value="P:lipopolysaccharide transport"/>
    <property type="evidence" value="ECO:0007669"/>
    <property type="project" value="TreeGrafter"/>
</dbReference>
<keyword evidence="5 8" id="KW-0812">Transmembrane</keyword>
<gene>
    <name evidence="10" type="ORF">GCM10011391_39490</name>
</gene>
<evidence type="ECO:0000256" key="4">
    <source>
        <dbReference type="ARBA" id="ARBA00022475"/>
    </source>
</evidence>
<protein>
    <recommendedName>
        <fullName evidence="8">Transport permease protein</fullName>
    </recommendedName>
</protein>
<comment type="caution">
    <text evidence="8">Lacks conserved residue(s) required for the propagation of feature annotation.</text>
</comment>
<dbReference type="InterPro" id="IPR013525">
    <property type="entry name" value="ABC2_TM"/>
</dbReference>
<evidence type="ECO:0000256" key="7">
    <source>
        <dbReference type="ARBA" id="ARBA00023136"/>
    </source>
</evidence>
<comment type="caution">
    <text evidence="10">The sequence shown here is derived from an EMBL/GenBank/DDBJ whole genome shotgun (WGS) entry which is preliminary data.</text>
</comment>
<reference evidence="10" key="2">
    <citation type="submission" date="2020-09" db="EMBL/GenBank/DDBJ databases">
        <authorList>
            <person name="Sun Q."/>
            <person name="Zhou Y."/>
        </authorList>
    </citation>
    <scope>NUCLEOTIDE SEQUENCE</scope>
    <source>
        <strain evidence="10">CGMCC 1.15371</strain>
    </source>
</reference>
<dbReference type="Proteomes" id="UP000628775">
    <property type="component" value="Unassembled WGS sequence"/>
</dbReference>
<dbReference type="GO" id="GO:0140359">
    <property type="term" value="F:ABC-type transporter activity"/>
    <property type="evidence" value="ECO:0007669"/>
    <property type="project" value="InterPro"/>
</dbReference>
<feature type="transmembrane region" description="Helical" evidence="8">
    <location>
        <begin position="74"/>
        <end position="93"/>
    </location>
</feature>
<evidence type="ECO:0000256" key="1">
    <source>
        <dbReference type="ARBA" id="ARBA00004651"/>
    </source>
</evidence>
<organism evidence="10 11">
    <name type="scientific">Pullulanibacillus camelliae</name>
    <dbReference type="NCBI Taxonomy" id="1707096"/>
    <lineage>
        <taxon>Bacteria</taxon>
        <taxon>Bacillati</taxon>
        <taxon>Bacillota</taxon>
        <taxon>Bacilli</taxon>
        <taxon>Bacillales</taxon>
        <taxon>Sporolactobacillaceae</taxon>
        <taxon>Pullulanibacillus</taxon>
    </lineage>
</organism>
<feature type="transmembrane region" description="Helical" evidence="8">
    <location>
        <begin position="153"/>
        <end position="171"/>
    </location>
</feature>
<feature type="transmembrane region" description="Helical" evidence="8">
    <location>
        <begin position="37"/>
        <end position="62"/>
    </location>
</feature>
<dbReference type="PROSITE" id="PS51012">
    <property type="entry name" value="ABC_TM2"/>
    <property type="match status" value="1"/>
</dbReference>
<evidence type="ECO:0000256" key="5">
    <source>
        <dbReference type="ARBA" id="ARBA00022692"/>
    </source>
</evidence>
<dbReference type="Pfam" id="PF01061">
    <property type="entry name" value="ABC2_membrane"/>
    <property type="match status" value="1"/>
</dbReference>
<reference evidence="10" key="1">
    <citation type="journal article" date="2014" name="Int. J. Syst. Evol. Microbiol.">
        <title>Complete genome sequence of Corynebacterium casei LMG S-19264T (=DSM 44701T), isolated from a smear-ripened cheese.</title>
        <authorList>
            <consortium name="US DOE Joint Genome Institute (JGI-PGF)"/>
            <person name="Walter F."/>
            <person name="Albersmeier A."/>
            <person name="Kalinowski J."/>
            <person name="Ruckert C."/>
        </authorList>
    </citation>
    <scope>NUCLEOTIDE SEQUENCE</scope>
    <source>
        <strain evidence="10">CGMCC 1.15371</strain>
    </source>
</reference>
<comment type="subcellular location">
    <subcellularLocation>
        <location evidence="1 8">Cell membrane</location>
        <topology evidence="1 8">Multi-pass membrane protein</topology>
    </subcellularLocation>
</comment>
<dbReference type="PANTHER" id="PTHR30413">
    <property type="entry name" value="INNER MEMBRANE TRANSPORT PERMEASE"/>
    <property type="match status" value="1"/>
</dbReference>
<name>A0A8J3E122_9BACL</name>
<dbReference type="AlphaFoldDB" id="A0A8J3E122"/>
<evidence type="ECO:0000256" key="3">
    <source>
        <dbReference type="ARBA" id="ARBA00022448"/>
    </source>
</evidence>
<dbReference type="EMBL" id="BMIR01000037">
    <property type="protein sequence ID" value="GGE56674.1"/>
    <property type="molecule type" value="Genomic_DNA"/>
</dbReference>
<accession>A0A8J3E122</accession>
<evidence type="ECO:0000259" key="9">
    <source>
        <dbReference type="PROSITE" id="PS51012"/>
    </source>
</evidence>
<evidence type="ECO:0000256" key="6">
    <source>
        <dbReference type="ARBA" id="ARBA00022989"/>
    </source>
</evidence>
<dbReference type="RefSeq" id="WP_188698990.1">
    <property type="nucleotide sequence ID" value="NZ_BMIR01000037.1"/>
</dbReference>
<keyword evidence="4 8" id="KW-1003">Cell membrane</keyword>
<keyword evidence="7 8" id="KW-0472">Membrane</keyword>
<keyword evidence="3 8" id="KW-0813">Transport</keyword>
<dbReference type="InterPro" id="IPR047817">
    <property type="entry name" value="ABC2_TM_bact-type"/>
</dbReference>
<evidence type="ECO:0000256" key="2">
    <source>
        <dbReference type="ARBA" id="ARBA00007783"/>
    </source>
</evidence>
<comment type="similarity">
    <text evidence="2 8">Belongs to the ABC-2 integral membrane protein family.</text>
</comment>
<feature type="domain" description="ABC transmembrane type-2" evidence="9">
    <location>
        <begin position="35"/>
        <end position="265"/>
    </location>
</feature>
<keyword evidence="6 8" id="KW-1133">Transmembrane helix</keyword>
<feature type="transmembrane region" description="Helical" evidence="8">
    <location>
        <begin position="114"/>
        <end position="141"/>
    </location>
</feature>
<dbReference type="GO" id="GO:0005886">
    <property type="term" value="C:plasma membrane"/>
    <property type="evidence" value="ECO:0007669"/>
    <property type="project" value="UniProtKB-SubCell"/>
</dbReference>
<keyword evidence="11" id="KW-1185">Reference proteome</keyword>
<sequence>MGSLVTVLKEQIKSFYLVRRLSFYEMKSENNNNYLGILWELISPLIQIAVYAFVFGFGIIGSGHGRKPVDHIDYFSWLIAGFCVWYFINQAIIQGSRSVFSRIRMVSKMSFPTSVIPTYVIFAKFYQHLMLLVIVVIMLQFSGHLLSIQFLQIPYYMFASILFLVALSLITSTLSTIIRDVHMLLQAVMRMLLYLSPILWLPDPKNTTITFIMKLNPIYYLVEGYRSALLGDPSWYMLEHLRYTIYFWVVVIILFIIGSKVHIKFRDRFIDFL</sequence>
<proteinExistence type="inferred from homology"/>
<dbReference type="PANTHER" id="PTHR30413:SF10">
    <property type="entry name" value="CAPSULE POLYSACCHARIDE EXPORT INNER-MEMBRANE PROTEIN CTRC"/>
    <property type="match status" value="1"/>
</dbReference>
<evidence type="ECO:0000256" key="8">
    <source>
        <dbReference type="RuleBase" id="RU361157"/>
    </source>
</evidence>
<evidence type="ECO:0000313" key="11">
    <source>
        <dbReference type="Proteomes" id="UP000628775"/>
    </source>
</evidence>
<evidence type="ECO:0000313" key="10">
    <source>
        <dbReference type="EMBL" id="GGE56674.1"/>
    </source>
</evidence>
<feature type="transmembrane region" description="Helical" evidence="8">
    <location>
        <begin position="245"/>
        <end position="263"/>
    </location>
</feature>